<dbReference type="Proteomes" id="UP000000763">
    <property type="component" value="Chromosome 4"/>
</dbReference>
<dbReference type="InterPro" id="IPR025452">
    <property type="entry name" value="DUF4218"/>
</dbReference>
<feature type="domain" description="DUF4218" evidence="2">
    <location>
        <begin position="550"/>
        <end position="652"/>
    </location>
</feature>
<gene>
    <name evidence="4" type="primary">OSJNBa0041M21.5</name>
</gene>
<dbReference type="Pfam" id="PF02992">
    <property type="entry name" value="Transposase_21"/>
    <property type="match status" value="1"/>
</dbReference>
<dbReference type="AlphaFoldDB" id="Q7XVT1"/>
<protein>
    <submittedName>
        <fullName evidence="4">OSJNBa0041M21.5 protein</fullName>
    </submittedName>
</protein>
<feature type="domain" description="DUF4216" evidence="1">
    <location>
        <begin position="732"/>
        <end position="796"/>
    </location>
</feature>
<dbReference type="Pfam" id="PF13963">
    <property type="entry name" value="Transpos_assoc"/>
    <property type="match status" value="1"/>
</dbReference>
<dbReference type="EMBL" id="AL731595">
    <property type="protein sequence ID" value="CAD40447.2"/>
    <property type="molecule type" value="Genomic_DNA"/>
</dbReference>
<name>Q7XVT1_ORYSJ</name>
<dbReference type="InterPro" id="IPR025312">
    <property type="entry name" value="DUF4216"/>
</dbReference>
<feature type="domain" description="Transposase-associated" evidence="3">
    <location>
        <begin position="3"/>
        <end position="79"/>
    </location>
</feature>
<evidence type="ECO:0000313" key="4">
    <source>
        <dbReference type="EMBL" id="CAD40447.2"/>
    </source>
</evidence>
<dbReference type="Pfam" id="PF13952">
    <property type="entry name" value="DUF4216"/>
    <property type="match status" value="1"/>
</dbReference>
<dbReference type="PANTHER" id="PTHR10775">
    <property type="entry name" value="OS08G0208400 PROTEIN"/>
    <property type="match status" value="1"/>
</dbReference>
<dbReference type="PANTHER" id="PTHR10775:SF179">
    <property type="entry name" value="TRANSPOSON, EN_SPM-LIKE, TRANSPOSASE-ASSOCIATED DOMAIN PROTEIN"/>
    <property type="match status" value="1"/>
</dbReference>
<reference evidence="5" key="2">
    <citation type="journal article" date="2008" name="Nucleic Acids Res.">
        <title>The rice annotation project database (RAP-DB): 2008 update.</title>
        <authorList>
            <consortium name="The rice annotation project (RAP)"/>
        </authorList>
    </citation>
    <scope>GENOME REANNOTATION</scope>
    <source>
        <strain evidence="5">cv. Nipponbare</strain>
    </source>
</reference>
<evidence type="ECO:0000259" key="3">
    <source>
        <dbReference type="Pfam" id="PF13963"/>
    </source>
</evidence>
<sequence length="862" mass="100051">MDRTWMYNTKRAHPTFLKEATKFVEVAKTHAVRENLRSIFCPCKVCKNEILLQDPNEVLSHIVERGFKKGYEIWTFHGEVGGRNEVTDDFCFDDAENFIIEDMSQGNIPECGGFGIENEGLQKIHACENHCILYRKEFTDLDSCPTCGTSRYKTGNGASDGEVVDKDDAPVDENKKIPRMVMWFLPVKDRLKQLYSNRDDAELMRWHQEGRKNDGKIRHPANARQWKNFNALHPEFAKDPRNKRKYILLSILIQGPRQPGINIDVFLESLMEDMQELWEEGLRMWDEYRREHFTLHAIIFVTINDLPVNFSLSGQFKGKFGCLICIDKMSYKYLTLSTKGVYMRCRRFLPQRHRWHAKARLFDNTVENDLVPETRTGGSVFELRKNIKIVFGKPKKKPVKRKKWMDQENTDAAAEESNLPFKKHSIFFRYLDYWKDLKVRHAIDVMNLEKNMFDSTIGTLLDIPSKTKDGLKSRTDLINLDLRHELQPKELPNVKIDIPPACYSLIPEEKKNYVDACIMLTIFLPIAIRAVKPVHTRLVITKCYFFNRVSQKVFDPEELGPLQKFAIETTCKLEMFFPLAYFNMMEHLIVHIVPQIMEIGPLYIHQMWAYERYMSVLKGYVRNRVHPEGSMKEGYTTEEVVECCIDYMKDAEPIDEKDLPLGESVEEITLRRLANGLASLVTSWQGYDIGGYRFYTMFKDKKSAAQNSGVRVKAFDASGEKKSYYGIIQDIWELDYGLNIQISVLRCQWVRDTTGVSIDNYGLTVVDHSKLGLKDDPWVIAERVAKVFYVNDPSDDKMVIAVLGKQNFIGIDSIKDASNYNQYDDIPLFIDFPKRIKEVETTLDEDLISSVRKDGVSKIVKH</sequence>
<reference evidence="5" key="1">
    <citation type="journal article" date="2005" name="Nature">
        <title>The map-based sequence of the rice genome.</title>
        <authorList>
            <consortium name="International rice genome sequencing project (IRGSP)"/>
            <person name="Matsumoto T."/>
            <person name="Wu J."/>
            <person name="Kanamori H."/>
            <person name="Katayose Y."/>
            <person name="Fujisawa M."/>
            <person name="Namiki N."/>
            <person name="Mizuno H."/>
            <person name="Yamamoto K."/>
            <person name="Antonio B.A."/>
            <person name="Baba T."/>
            <person name="Sakata K."/>
            <person name="Nagamura Y."/>
            <person name="Aoki H."/>
            <person name="Arikawa K."/>
            <person name="Arita K."/>
            <person name="Bito T."/>
            <person name="Chiden Y."/>
            <person name="Fujitsuka N."/>
            <person name="Fukunaka R."/>
            <person name="Hamada M."/>
            <person name="Harada C."/>
            <person name="Hayashi A."/>
            <person name="Hijishita S."/>
            <person name="Honda M."/>
            <person name="Hosokawa S."/>
            <person name="Ichikawa Y."/>
            <person name="Idonuma A."/>
            <person name="Iijima M."/>
            <person name="Ikeda M."/>
            <person name="Ikeno M."/>
            <person name="Ito K."/>
            <person name="Ito S."/>
            <person name="Ito T."/>
            <person name="Ito Y."/>
            <person name="Ito Y."/>
            <person name="Iwabuchi A."/>
            <person name="Kamiya K."/>
            <person name="Karasawa W."/>
            <person name="Kurita K."/>
            <person name="Katagiri S."/>
            <person name="Kikuta A."/>
            <person name="Kobayashi H."/>
            <person name="Kobayashi N."/>
            <person name="Machita K."/>
            <person name="Maehara T."/>
            <person name="Masukawa M."/>
            <person name="Mizubayashi T."/>
            <person name="Mukai Y."/>
            <person name="Nagasaki H."/>
            <person name="Nagata Y."/>
            <person name="Naito S."/>
            <person name="Nakashima M."/>
            <person name="Nakama Y."/>
            <person name="Nakamichi Y."/>
            <person name="Nakamura M."/>
            <person name="Meguro A."/>
            <person name="Negishi M."/>
            <person name="Ohta I."/>
            <person name="Ohta T."/>
            <person name="Okamoto M."/>
            <person name="Ono N."/>
            <person name="Saji S."/>
            <person name="Sakaguchi M."/>
            <person name="Sakai K."/>
            <person name="Shibata M."/>
            <person name="Shimokawa T."/>
            <person name="Song J."/>
            <person name="Takazaki Y."/>
            <person name="Terasawa K."/>
            <person name="Tsugane M."/>
            <person name="Tsuji K."/>
            <person name="Ueda S."/>
            <person name="Waki K."/>
            <person name="Yamagata H."/>
            <person name="Yamamoto M."/>
            <person name="Yamamoto S."/>
            <person name="Yamane H."/>
            <person name="Yoshiki S."/>
            <person name="Yoshihara R."/>
            <person name="Yukawa K."/>
            <person name="Zhong H."/>
            <person name="Yano M."/>
            <person name="Yuan Q."/>
            <person name="Ouyang S."/>
            <person name="Liu J."/>
            <person name="Jones K.M."/>
            <person name="Gansberger K."/>
            <person name="Moffat K."/>
            <person name="Hill J."/>
            <person name="Bera J."/>
            <person name="Fadrosh D."/>
            <person name="Jin S."/>
            <person name="Johri S."/>
            <person name="Kim M."/>
            <person name="Overton L."/>
            <person name="Reardon M."/>
            <person name="Tsitrin T."/>
            <person name="Vuong H."/>
            <person name="Weaver B."/>
            <person name="Ciecko A."/>
            <person name="Tallon L."/>
            <person name="Jackson J."/>
            <person name="Pai G."/>
            <person name="Aken S.V."/>
            <person name="Utterback T."/>
            <person name="Reidmuller S."/>
            <person name="Feldblyum T."/>
            <person name="Hsiao J."/>
            <person name="Zismann V."/>
            <person name="Iobst S."/>
            <person name="de Vazeille A.R."/>
            <person name="Buell C.R."/>
            <person name="Ying K."/>
            <person name="Li Y."/>
            <person name="Lu T."/>
            <person name="Huang Y."/>
            <person name="Zhao Q."/>
            <person name="Feng Q."/>
            <person name="Zhang L."/>
            <person name="Zhu J."/>
            <person name="Weng Q."/>
            <person name="Mu J."/>
            <person name="Lu Y."/>
            <person name="Fan D."/>
            <person name="Liu Y."/>
            <person name="Guan J."/>
            <person name="Zhang Y."/>
            <person name="Yu S."/>
            <person name="Liu X."/>
            <person name="Zhang Y."/>
            <person name="Hong G."/>
            <person name="Han B."/>
            <person name="Choisne N."/>
            <person name="Demange N."/>
            <person name="Orjeda G."/>
            <person name="Samain S."/>
            <person name="Cattolico L."/>
            <person name="Pelletier E."/>
            <person name="Couloux A."/>
            <person name="Segurens B."/>
            <person name="Wincker P."/>
            <person name="D'Hont A."/>
            <person name="Scarpelli C."/>
            <person name="Weissenbach J."/>
            <person name="Salanoubat M."/>
            <person name="Quetier F."/>
            <person name="Yu Y."/>
            <person name="Kim H.R."/>
            <person name="Rambo T."/>
            <person name="Currie J."/>
            <person name="Collura K."/>
            <person name="Luo M."/>
            <person name="Yang T."/>
            <person name="Ammiraju J.S.S."/>
            <person name="Engler F."/>
            <person name="Soderlund C."/>
            <person name="Wing R.A."/>
            <person name="Palmer L.E."/>
            <person name="de la Bastide M."/>
            <person name="Spiegel L."/>
            <person name="Nascimento L."/>
            <person name="Zutavern T."/>
            <person name="O'Shaughnessy A."/>
            <person name="Dike S."/>
            <person name="Dedhia N."/>
            <person name="Preston R."/>
            <person name="Balija V."/>
            <person name="McCombie W.R."/>
            <person name="Chow T."/>
            <person name="Chen H."/>
            <person name="Chung M."/>
            <person name="Chen C."/>
            <person name="Shaw J."/>
            <person name="Wu H."/>
            <person name="Hsiao K."/>
            <person name="Chao Y."/>
            <person name="Chu M."/>
            <person name="Cheng C."/>
            <person name="Hour A."/>
            <person name="Lee P."/>
            <person name="Lin S."/>
            <person name="Lin Y."/>
            <person name="Liou J."/>
            <person name="Liu S."/>
            <person name="Hsing Y."/>
            <person name="Raghuvanshi S."/>
            <person name="Mohanty A."/>
            <person name="Bharti A.K."/>
            <person name="Gaur A."/>
            <person name="Gupta V."/>
            <person name="Kumar D."/>
            <person name="Ravi V."/>
            <person name="Vij S."/>
            <person name="Kapur A."/>
            <person name="Khurana P."/>
            <person name="Khurana P."/>
            <person name="Khurana J.P."/>
            <person name="Tyagi A.K."/>
            <person name="Gaikwad K."/>
            <person name="Singh A."/>
            <person name="Dalal V."/>
            <person name="Srivastava S."/>
            <person name="Dixit A."/>
            <person name="Pal A.K."/>
            <person name="Ghazi I.A."/>
            <person name="Yadav M."/>
            <person name="Pandit A."/>
            <person name="Bhargava A."/>
            <person name="Sureshbabu K."/>
            <person name="Batra K."/>
            <person name="Sharma T.R."/>
            <person name="Mohapatra T."/>
            <person name="Singh N.K."/>
            <person name="Messing J."/>
            <person name="Nelson A.B."/>
            <person name="Fuks G."/>
            <person name="Kavchok S."/>
            <person name="Keizer G."/>
            <person name="Linton E."/>
            <person name="Llaca V."/>
            <person name="Song R."/>
            <person name="Tanyolac B."/>
            <person name="Young S."/>
            <person name="Ho-Il K."/>
            <person name="Hahn J.H."/>
            <person name="Sangsakoo G."/>
            <person name="Vanavichit A."/>
            <person name="de Mattos Luiz.A.T."/>
            <person name="Zimmer P.D."/>
            <person name="Malone G."/>
            <person name="Dellagostin O."/>
            <person name="de Oliveira A.C."/>
            <person name="Bevan M."/>
            <person name="Bancroft I."/>
            <person name="Minx P."/>
            <person name="Cordum H."/>
            <person name="Wilson R."/>
            <person name="Cheng Z."/>
            <person name="Jin W."/>
            <person name="Jiang J."/>
            <person name="Leong S.A."/>
            <person name="Iwama H."/>
            <person name="Gojobori T."/>
            <person name="Itoh T."/>
            <person name="Niimura Y."/>
            <person name="Fujii Y."/>
            <person name="Habara T."/>
            <person name="Sakai H."/>
            <person name="Sato Y."/>
            <person name="Wilson G."/>
            <person name="Kumar K."/>
            <person name="McCouch S."/>
            <person name="Juretic N."/>
            <person name="Hoen D."/>
            <person name="Wright S."/>
            <person name="Bruskiewich R."/>
            <person name="Bureau T."/>
            <person name="Miyao A."/>
            <person name="Hirochika H."/>
            <person name="Nishikawa T."/>
            <person name="Kadowaki K."/>
            <person name="Sugiura M."/>
            <person name="Burr B."/>
            <person name="Sasaki T."/>
        </authorList>
    </citation>
    <scope>NUCLEOTIDE SEQUENCE [LARGE SCALE GENOMIC DNA]</scope>
    <source>
        <strain evidence="5">cv. Nipponbare</strain>
    </source>
</reference>
<evidence type="ECO:0000313" key="5">
    <source>
        <dbReference type="Proteomes" id="UP000000763"/>
    </source>
</evidence>
<evidence type="ECO:0000259" key="2">
    <source>
        <dbReference type="Pfam" id="PF13960"/>
    </source>
</evidence>
<dbReference type="InterPro" id="IPR004242">
    <property type="entry name" value="Transposase_21"/>
</dbReference>
<dbReference type="Pfam" id="PF13960">
    <property type="entry name" value="DUF4218"/>
    <property type="match status" value="1"/>
</dbReference>
<organism evidence="4 5">
    <name type="scientific">Oryza sativa subsp. japonica</name>
    <name type="common">Rice</name>
    <dbReference type="NCBI Taxonomy" id="39947"/>
    <lineage>
        <taxon>Eukaryota</taxon>
        <taxon>Viridiplantae</taxon>
        <taxon>Streptophyta</taxon>
        <taxon>Embryophyta</taxon>
        <taxon>Tracheophyta</taxon>
        <taxon>Spermatophyta</taxon>
        <taxon>Magnoliopsida</taxon>
        <taxon>Liliopsida</taxon>
        <taxon>Poales</taxon>
        <taxon>Poaceae</taxon>
        <taxon>BOP clade</taxon>
        <taxon>Oryzoideae</taxon>
        <taxon>Oryzeae</taxon>
        <taxon>Oryzinae</taxon>
        <taxon>Oryza</taxon>
        <taxon>Oryza sativa</taxon>
    </lineage>
</organism>
<accession>Q7XVT1</accession>
<dbReference type="InterPro" id="IPR029480">
    <property type="entry name" value="Transpos_assoc"/>
</dbReference>
<proteinExistence type="predicted"/>
<evidence type="ECO:0000259" key="1">
    <source>
        <dbReference type="Pfam" id="PF13952"/>
    </source>
</evidence>